<dbReference type="PANTHER" id="PTHR36923">
    <property type="entry name" value="FERREDOXIN"/>
    <property type="match status" value="1"/>
</dbReference>
<reference evidence="12" key="1">
    <citation type="submission" date="2016-06" db="EMBL/GenBank/DDBJ databases">
        <authorList>
            <person name="Varghese N."/>
            <person name="Submissions Spin"/>
        </authorList>
    </citation>
    <scope>NUCLEOTIDE SEQUENCE [LARGE SCALE GENOMIC DNA]</scope>
    <source>
        <strain evidence="12">DSM 44814</strain>
    </source>
</reference>
<name>A0A1C6UPS4_9ACTN</name>
<dbReference type="PROSITE" id="PS51379">
    <property type="entry name" value="4FE4S_FER_2"/>
    <property type="match status" value="1"/>
</dbReference>
<evidence type="ECO:0000256" key="4">
    <source>
        <dbReference type="ARBA" id="ARBA00022982"/>
    </source>
</evidence>
<proteinExistence type="predicted"/>
<dbReference type="PANTHER" id="PTHR36923:SF3">
    <property type="entry name" value="FERREDOXIN"/>
    <property type="match status" value="1"/>
</dbReference>
<comment type="function">
    <text evidence="8">Ferredoxins are iron-sulfur proteins that transfer electrons in a wide variety of metabolic reactions.</text>
</comment>
<accession>A0A1C6UPS4</accession>
<protein>
    <recommendedName>
        <fullName evidence="8">Ferredoxin</fullName>
    </recommendedName>
</protein>
<dbReference type="PRINTS" id="PR00352">
    <property type="entry name" value="3FE4SFRDOXIN"/>
</dbReference>
<evidence type="ECO:0000259" key="10">
    <source>
        <dbReference type="PROSITE" id="PS51379"/>
    </source>
</evidence>
<evidence type="ECO:0000313" key="11">
    <source>
        <dbReference type="EMBL" id="SCL55923.1"/>
    </source>
</evidence>
<evidence type="ECO:0000256" key="5">
    <source>
        <dbReference type="ARBA" id="ARBA00023004"/>
    </source>
</evidence>
<evidence type="ECO:0000256" key="2">
    <source>
        <dbReference type="ARBA" id="ARBA00022448"/>
    </source>
</evidence>
<dbReference type="EMBL" id="FMHY01000002">
    <property type="protein sequence ID" value="SCL55923.1"/>
    <property type="molecule type" value="Genomic_DNA"/>
</dbReference>
<dbReference type="Gene3D" id="3.30.70.20">
    <property type="match status" value="1"/>
</dbReference>
<evidence type="ECO:0000256" key="9">
    <source>
        <dbReference type="SAM" id="MobiDB-lite"/>
    </source>
</evidence>
<dbReference type="InterPro" id="IPR001080">
    <property type="entry name" value="3Fe4S_ferredoxin"/>
</dbReference>
<dbReference type="GO" id="GO:0005506">
    <property type="term" value="F:iron ion binding"/>
    <property type="evidence" value="ECO:0007669"/>
    <property type="project" value="UniProtKB-UniRule"/>
</dbReference>
<evidence type="ECO:0000256" key="8">
    <source>
        <dbReference type="RuleBase" id="RU368020"/>
    </source>
</evidence>
<dbReference type="SUPFAM" id="SSF54862">
    <property type="entry name" value="4Fe-4S ferredoxins"/>
    <property type="match status" value="1"/>
</dbReference>
<keyword evidence="4 8" id="KW-0249">Electron transport</keyword>
<dbReference type="Pfam" id="PF13370">
    <property type="entry name" value="Fer4_13"/>
    <property type="match status" value="1"/>
</dbReference>
<comment type="cofactor">
    <cofactor evidence="1">
        <name>[3Fe-4S] cluster</name>
        <dbReference type="ChEBI" id="CHEBI:21137"/>
    </cofactor>
</comment>
<keyword evidence="6 8" id="KW-0411">Iron-sulfur</keyword>
<keyword evidence="7" id="KW-0003">3Fe-4S</keyword>
<feature type="region of interest" description="Disordered" evidence="9">
    <location>
        <begin position="64"/>
        <end position="88"/>
    </location>
</feature>
<dbReference type="Proteomes" id="UP000199696">
    <property type="component" value="Unassembled WGS sequence"/>
</dbReference>
<feature type="domain" description="4Fe-4S ferredoxin-type" evidence="10">
    <location>
        <begin position="7"/>
        <end position="35"/>
    </location>
</feature>
<evidence type="ECO:0000313" key="12">
    <source>
        <dbReference type="Proteomes" id="UP000199696"/>
    </source>
</evidence>
<dbReference type="InterPro" id="IPR017896">
    <property type="entry name" value="4Fe4S_Fe-S-bd"/>
</dbReference>
<keyword evidence="2 8" id="KW-0813">Transport</keyword>
<keyword evidence="5 8" id="KW-0408">Iron</keyword>
<evidence type="ECO:0000256" key="6">
    <source>
        <dbReference type="ARBA" id="ARBA00023014"/>
    </source>
</evidence>
<dbReference type="GO" id="GO:0051538">
    <property type="term" value="F:3 iron, 4 sulfur cluster binding"/>
    <property type="evidence" value="ECO:0007669"/>
    <property type="project" value="UniProtKB-KW"/>
</dbReference>
<evidence type="ECO:0000256" key="7">
    <source>
        <dbReference type="ARBA" id="ARBA00023291"/>
    </source>
</evidence>
<dbReference type="GO" id="GO:0009055">
    <property type="term" value="F:electron transfer activity"/>
    <property type="evidence" value="ECO:0007669"/>
    <property type="project" value="UniProtKB-UniRule"/>
</dbReference>
<organism evidence="11 12">
    <name type="scientific">Micromonospora eburnea</name>
    <dbReference type="NCBI Taxonomy" id="227316"/>
    <lineage>
        <taxon>Bacteria</taxon>
        <taxon>Bacillati</taxon>
        <taxon>Actinomycetota</taxon>
        <taxon>Actinomycetes</taxon>
        <taxon>Micromonosporales</taxon>
        <taxon>Micromonosporaceae</taxon>
        <taxon>Micromonospora</taxon>
    </lineage>
</organism>
<dbReference type="RefSeq" id="WP_244161939.1">
    <property type="nucleotide sequence ID" value="NZ_FMHY01000002.1"/>
</dbReference>
<keyword evidence="12" id="KW-1185">Reference proteome</keyword>
<keyword evidence="3 8" id="KW-0479">Metal-binding</keyword>
<dbReference type="STRING" id="227316.GA0070604_3305"/>
<gene>
    <name evidence="11" type="ORF">GA0070604_3305</name>
</gene>
<evidence type="ECO:0000256" key="3">
    <source>
        <dbReference type="ARBA" id="ARBA00022723"/>
    </source>
</evidence>
<dbReference type="InterPro" id="IPR051269">
    <property type="entry name" value="Fe-S_cluster_ET"/>
</dbReference>
<sequence>MTEGAAVRVRVNRERCCGSGNCVVTAPEIFDQDDEVGLVLLRVAEPPPDVADRVRQAVDLCPAGAISLDEPPPQPEHTGFGGSPVPEG</sequence>
<dbReference type="AlphaFoldDB" id="A0A1C6UPS4"/>
<evidence type="ECO:0000256" key="1">
    <source>
        <dbReference type="ARBA" id="ARBA00001927"/>
    </source>
</evidence>